<comment type="similarity">
    <text evidence="2">Belongs to the glycosyltransferase 29 family.</text>
</comment>
<comment type="caution">
    <text evidence="12">The sequence shown here is derived from an EMBL/GenBank/DDBJ whole genome shotgun (WGS) entry which is preliminary data.</text>
</comment>
<evidence type="ECO:0000256" key="5">
    <source>
        <dbReference type="ARBA" id="ARBA00022692"/>
    </source>
</evidence>
<evidence type="ECO:0000256" key="4">
    <source>
        <dbReference type="ARBA" id="ARBA00022679"/>
    </source>
</evidence>
<keyword evidence="3" id="KW-0328">Glycosyltransferase</keyword>
<dbReference type="InterPro" id="IPR001675">
    <property type="entry name" value="Glyco_trans_29"/>
</dbReference>
<dbReference type="PANTHER" id="PTHR11987:SF29">
    <property type="entry name" value="ALPHA-2,8-SIALYLTRANSFERASE 8F"/>
    <property type="match status" value="1"/>
</dbReference>
<dbReference type="EMBL" id="JACTAM010000023">
    <property type="protein sequence ID" value="KAI2650049.1"/>
    <property type="molecule type" value="Genomic_DNA"/>
</dbReference>
<proteinExistence type="inferred from homology"/>
<accession>A0ABQ8LH85</accession>
<protein>
    <submittedName>
        <fullName evidence="12">Alpha-2,8-sialyltransferase 8E</fullName>
    </submittedName>
</protein>
<keyword evidence="6" id="KW-0735">Signal-anchor</keyword>
<feature type="transmembrane region" description="Helical" evidence="11">
    <location>
        <begin position="6"/>
        <end position="24"/>
    </location>
</feature>
<evidence type="ECO:0000256" key="9">
    <source>
        <dbReference type="ARBA" id="ARBA00023136"/>
    </source>
</evidence>
<sequence length="370" mass="41876">MDLLKWIFSFLIVLVIFTCLYLSCGKHEMMRIDMKNYTDSLSPLMSCPHVSNRTQKELIRSKLHLCCNATGLLYLTKKNTAVNQTITYETSNSVYKVGAALHKMLPEDFPWSSRGHLGRCAVVGNGGILKNSSCGREIDSADFIISYSNMDVNPGPLVQRVSVYGNASLIIPAFAYTVCTAVSIKTLQLLQPIRPQQPVVFFSPYYLKSLDRFWKGRGLKEERLSTGFMLVNVALELCDDVHLYGFWPFDFNLKQQALQHHYYDNKPPKPLVHAMPEEFIKTACYVFILCCNATGLLYLTKKNTAVNQTITYETSKCTKWKLHFTKCYLSSCGHLGQCAVVGIGEILKNSSCGREIDSAEFVIRYILHYS</sequence>
<keyword evidence="7 11" id="KW-1133">Transmembrane helix</keyword>
<evidence type="ECO:0000256" key="7">
    <source>
        <dbReference type="ARBA" id="ARBA00022989"/>
    </source>
</evidence>
<evidence type="ECO:0000256" key="11">
    <source>
        <dbReference type="SAM" id="Phobius"/>
    </source>
</evidence>
<dbReference type="Gene3D" id="3.90.1480.20">
    <property type="entry name" value="Glycosyl transferase family 29"/>
    <property type="match status" value="3"/>
</dbReference>
<dbReference type="InterPro" id="IPR050943">
    <property type="entry name" value="Glycosyltr_29_Sialyltrsf"/>
</dbReference>
<evidence type="ECO:0000256" key="10">
    <source>
        <dbReference type="ARBA" id="ARBA00023180"/>
    </source>
</evidence>
<evidence type="ECO:0000256" key="6">
    <source>
        <dbReference type="ARBA" id="ARBA00022968"/>
    </source>
</evidence>
<dbReference type="Proteomes" id="UP000830375">
    <property type="component" value="Unassembled WGS sequence"/>
</dbReference>
<keyword evidence="4" id="KW-0808">Transferase</keyword>
<organism evidence="12 13">
    <name type="scientific">Labeo rohita</name>
    <name type="common">Indian major carp</name>
    <name type="synonym">Cyprinus rohita</name>
    <dbReference type="NCBI Taxonomy" id="84645"/>
    <lineage>
        <taxon>Eukaryota</taxon>
        <taxon>Metazoa</taxon>
        <taxon>Chordata</taxon>
        <taxon>Craniata</taxon>
        <taxon>Vertebrata</taxon>
        <taxon>Euteleostomi</taxon>
        <taxon>Actinopterygii</taxon>
        <taxon>Neopterygii</taxon>
        <taxon>Teleostei</taxon>
        <taxon>Ostariophysi</taxon>
        <taxon>Cypriniformes</taxon>
        <taxon>Cyprinidae</taxon>
        <taxon>Labeoninae</taxon>
        <taxon>Labeonini</taxon>
        <taxon>Labeo</taxon>
    </lineage>
</organism>
<dbReference type="InterPro" id="IPR038578">
    <property type="entry name" value="GT29-like_sf"/>
</dbReference>
<evidence type="ECO:0000256" key="3">
    <source>
        <dbReference type="ARBA" id="ARBA00022676"/>
    </source>
</evidence>
<evidence type="ECO:0000313" key="13">
    <source>
        <dbReference type="Proteomes" id="UP000830375"/>
    </source>
</evidence>
<evidence type="ECO:0000256" key="1">
    <source>
        <dbReference type="ARBA" id="ARBA00004323"/>
    </source>
</evidence>
<evidence type="ECO:0000256" key="2">
    <source>
        <dbReference type="ARBA" id="ARBA00006003"/>
    </source>
</evidence>
<keyword evidence="8" id="KW-0333">Golgi apparatus</keyword>
<keyword evidence="10" id="KW-0325">Glycoprotein</keyword>
<dbReference type="PANTHER" id="PTHR11987">
    <property type="entry name" value="ALPHA-2,8-SIALYLTRANSFERASE"/>
    <property type="match status" value="1"/>
</dbReference>
<keyword evidence="9 11" id="KW-0472">Membrane</keyword>
<keyword evidence="5 11" id="KW-0812">Transmembrane</keyword>
<gene>
    <name evidence="12" type="ORF">H4Q32_016145</name>
</gene>
<reference evidence="12 13" key="1">
    <citation type="submission" date="2022-01" db="EMBL/GenBank/DDBJ databases">
        <title>A high-quality chromosome-level genome assembly of rohu carp, Labeo rohita.</title>
        <authorList>
            <person name="Arick M.A. II"/>
            <person name="Hsu C.-Y."/>
            <person name="Magbanua Z."/>
            <person name="Pechanova O."/>
            <person name="Grover C."/>
            <person name="Miller E."/>
            <person name="Thrash A."/>
            <person name="Ezzel L."/>
            <person name="Alam S."/>
            <person name="Benzie J."/>
            <person name="Hamilton M."/>
            <person name="Karsi A."/>
            <person name="Lawrence M.L."/>
            <person name="Peterson D.G."/>
        </authorList>
    </citation>
    <scope>NUCLEOTIDE SEQUENCE [LARGE SCALE GENOMIC DNA]</scope>
    <source>
        <strain evidence="13">BAU-BD-2019</strain>
        <tissue evidence="12">Blood</tissue>
    </source>
</reference>
<comment type="subcellular location">
    <subcellularLocation>
        <location evidence="1">Golgi apparatus membrane</location>
        <topology evidence="1">Single-pass type II membrane protein</topology>
    </subcellularLocation>
</comment>
<evidence type="ECO:0000256" key="8">
    <source>
        <dbReference type="ARBA" id="ARBA00023034"/>
    </source>
</evidence>
<name>A0ABQ8LH85_LABRO</name>
<keyword evidence="13" id="KW-1185">Reference proteome</keyword>
<evidence type="ECO:0000313" key="12">
    <source>
        <dbReference type="EMBL" id="KAI2650049.1"/>
    </source>
</evidence>
<dbReference type="Pfam" id="PF00777">
    <property type="entry name" value="Glyco_transf_29"/>
    <property type="match status" value="3"/>
</dbReference>